<dbReference type="GO" id="GO:0043190">
    <property type="term" value="C:ATP-binding cassette (ABC) transporter complex"/>
    <property type="evidence" value="ECO:0007669"/>
    <property type="project" value="InterPro"/>
</dbReference>
<feature type="transmembrane region" description="Helical" evidence="6">
    <location>
        <begin position="30"/>
        <end position="50"/>
    </location>
</feature>
<feature type="transmembrane region" description="Helical" evidence="6">
    <location>
        <begin position="173"/>
        <end position="190"/>
    </location>
</feature>
<dbReference type="AlphaFoldDB" id="A0A1H2KNE8"/>
<evidence type="ECO:0000256" key="2">
    <source>
        <dbReference type="ARBA" id="ARBA00022692"/>
    </source>
</evidence>
<evidence type="ECO:0000259" key="7">
    <source>
        <dbReference type="PROSITE" id="PS51012"/>
    </source>
</evidence>
<keyword evidence="6" id="KW-1003">Cell membrane</keyword>
<evidence type="ECO:0000256" key="1">
    <source>
        <dbReference type="ARBA" id="ARBA00004141"/>
    </source>
</evidence>
<dbReference type="RefSeq" id="WP_046769455.1">
    <property type="nucleotide sequence ID" value="NZ_KQ061233.1"/>
</dbReference>
<evidence type="ECO:0000313" key="8">
    <source>
        <dbReference type="EMBL" id="SDU69965.1"/>
    </source>
</evidence>
<evidence type="ECO:0000256" key="6">
    <source>
        <dbReference type="RuleBase" id="RU361157"/>
    </source>
</evidence>
<dbReference type="PANTHER" id="PTHR43027:SF2">
    <property type="entry name" value="TRANSPORT PERMEASE PROTEIN"/>
    <property type="match status" value="1"/>
</dbReference>
<protein>
    <recommendedName>
        <fullName evidence="6">Transport permease protein</fullName>
    </recommendedName>
</protein>
<reference evidence="9" key="1">
    <citation type="submission" date="2016-10" db="EMBL/GenBank/DDBJ databases">
        <authorList>
            <person name="Varghese N."/>
            <person name="Submissions S."/>
        </authorList>
    </citation>
    <scope>NUCLEOTIDE SEQUENCE [LARGE SCALE GENOMIC DNA]</scope>
    <source>
        <strain evidence="9">DSM 45079</strain>
    </source>
</reference>
<keyword evidence="5" id="KW-0046">Antibiotic resistance</keyword>
<dbReference type="PANTHER" id="PTHR43027">
    <property type="entry name" value="DOXORUBICIN RESISTANCE ABC TRANSPORTER PERMEASE PROTEIN DRRC-RELATED"/>
    <property type="match status" value="1"/>
</dbReference>
<keyword evidence="3 6" id="KW-1133">Transmembrane helix</keyword>
<keyword evidence="2 6" id="KW-0812">Transmembrane</keyword>
<feature type="transmembrane region" description="Helical" evidence="6">
    <location>
        <begin position="238"/>
        <end position="256"/>
    </location>
</feature>
<dbReference type="PROSITE" id="PS51012">
    <property type="entry name" value="ABC_TM2"/>
    <property type="match status" value="1"/>
</dbReference>
<dbReference type="PIRSF" id="PIRSF006648">
    <property type="entry name" value="DrrB"/>
    <property type="match status" value="1"/>
</dbReference>
<accession>A0A1H2KNE8</accession>
<feature type="domain" description="ABC transmembrane type-2" evidence="7">
    <location>
        <begin position="29"/>
        <end position="259"/>
    </location>
</feature>
<dbReference type="STRING" id="419479.SAMN04488563_4028"/>
<feature type="transmembrane region" description="Helical" evidence="6">
    <location>
        <begin position="140"/>
        <end position="161"/>
    </location>
</feature>
<dbReference type="EMBL" id="LT629791">
    <property type="protein sequence ID" value="SDU69965.1"/>
    <property type="molecule type" value="Genomic_DNA"/>
</dbReference>
<proteinExistence type="inferred from homology"/>
<dbReference type="Proteomes" id="UP000182977">
    <property type="component" value="Chromosome I"/>
</dbReference>
<comment type="subcellular location">
    <subcellularLocation>
        <location evidence="6">Cell membrane</location>
        <topology evidence="6">Multi-pass membrane protein</topology>
    </subcellularLocation>
    <subcellularLocation>
        <location evidence="1">Membrane</location>
        <topology evidence="1">Multi-pass membrane protein</topology>
    </subcellularLocation>
</comment>
<evidence type="ECO:0000256" key="4">
    <source>
        <dbReference type="ARBA" id="ARBA00023136"/>
    </source>
</evidence>
<dbReference type="InterPro" id="IPR047817">
    <property type="entry name" value="ABC2_TM_bact-type"/>
</dbReference>
<feature type="transmembrane region" description="Helical" evidence="6">
    <location>
        <begin position="105"/>
        <end position="134"/>
    </location>
</feature>
<dbReference type="InterPro" id="IPR013525">
    <property type="entry name" value="ABC2_TM"/>
</dbReference>
<evidence type="ECO:0000256" key="3">
    <source>
        <dbReference type="ARBA" id="ARBA00022989"/>
    </source>
</evidence>
<dbReference type="InterPro" id="IPR052902">
    <property type="entry name" value="ABC-2_transporter"/>
</dbReference>
<keyword evidence="6" id="KW-0813">Transport</keyword>
<evidence type="ECO:0000256" key="5">
    <source>
        <dbReference type="ARBA" id="ARBA00023251"/>
    </source>
</evidence>
<keyword evidence="9" id="KW-1185">Reference proteome</keyword>
<sequence length="266" mass="28054">MSALTLSGTPRRVRSLAVAELKLLVRNRTAVFTAVGLPVLSVLGLNAIGIGEEGDVPVAALAVIMLAGFSLLYVVYYNLVTAYVARREEHVLKRLRVGELTDAEILAGTALPSVVVAVVQIVLTWAVAAVAFGIDLPVNAVLILAGLLVGVVVFVLLAAVSTTFTRNVETAQLSTLPLLFACMIFSGIIGPRDSLPEGVQAVAQLLPLSPLVDLIRLGLSGVAPDGDTVDFAASWTEAAVPAVIAVAWVGLGVWAVRRWFRWEPRS</sequence>
<gene>
    <name evidence="8" type="ORF">SAMN04488563_4028</name>
</gene>
<dbReference type="InterPro" id="IPR000412">
    <property type="entry name" value="ABC_2_transport"/>
</dbReference>
<dbReference type="Pfam" id="PF01061">
    <property type="entry name" value="ABC2_membrane"/>
    <property type="match status" value="1"/>
</dbReference>
<dbReference type="GO" id="GO:0140359">
    <property type="term" value="F:ABC-type transporter activity"/>
    <property type="evidence" value="ECO:0007669"/>
    <property type="project" value="InterPro"/>
</dbReference>
<name>A0A1H2KNE8_9ACTN</name>
<feature type="transmembrane region" description="Helical" evidence="6">
    <location>
        <begin position="56"/>
        <end position="84"/>
    </location>
</feature>
<comment type="similarity">
    <text evidence="6">Belongs to the ABC-2 integral membrane protein family.</text>
</comment>
<dbReference type="GO" id="GO:0046677">
    <property type="term" value="P:response to antibiotic"/>
    <property type="evidence" value="ECO:0007669"/>
    <property type="project" value="UniProtKB-KW"/>
</dbReference>
<keyword evidence="4 6" id="KW-0472">Membrane</keyword>
<evidence type="ECO:0000313" key="9">
    <source>
        <dbReference type="Proteomes" id="UP000182977"/>
    </source>
</evidence>
<dbReference type="OrthoDB" id="3214063at2"/>
<organism evidence="8 9">
    <name type="scientific">Jiangella alkaliphila</name>
    <dbReference type="NCBI Taxonomy" id="419479"/>
    <lineage>
        <taxon>Bacteria</taxon>
        <taxon>Bacillati</taxon>
        <taxon>Actinomycetota</taxon>
        <taxon>Actinomycetes</taxon>
        <taxon>Jiangellales</taxon>
        <taxon>Jiangellaceae</taxon>
        <taxon>Jiangella</taxon>
    </lineage>
</organism>